<organism evidence="2 3">
    <name type="scientific">Loa loa</name>
    <name type="common">Eye worm</name>
    <name type="synonym">Filaria loa</name>
    <dbReference type="NCBI Taxonomy" id="7209"/>
    <lineage>
        <taxon>Eukaryota</taxon>
        <taxon>Metazoa</taxon>
        <taxon>Ecdysozoa</taxon>
        <taxon>Nematoda</taxon>
        <taxon>Chromadorea</taxon>
        <taxon>Rhabditida</taxon>
        <taxon>Spirurina</taxon>
        <taxon>Spiruromorpha</taxon>
        <taxon>Filarioidea</taxon>
        <taxon>Onchocercidae</taxon>
        <taxon>Loa</taxon>
    </lineage>
</organism>
<protein>
    <submittedName>
        <fullName evidence="3">DUF5641 domain-containing protein</fullName>
    </submittedName>
</protein>
<proteinExistence type="predicted"/>
<dbReference type="WBParaSite" id="EN70_5417">
    <property type="protein sequence ID" value="EN70_5417"/>
    <property type="gene ID" value="EN70_5417"/>
</dbReference>
<name>A0A1I7VRE8_LOALO</name>
<reference evidence="3" key="2">
    <citation type="submission" date="2016-11" db="UniProtKB">
        <authorList>
            <consortium name="WormBaseParasite"/>
        </authorList>
    </citation>
    <scope>IDENTIFICATION</scope>
</reference>
<evidence type="ECO:0000259" key="1">
    <source>
        <dbReference type="Pfam" id="PF18701"/>
    </source>
</evidence>
<dbReference type="Pfam" id="PF18701">
    <property type="entry name" value="DUF5641"/>
    <property type="match status" value="1"/>
</dbReference>
<dbReference type="AlphaFoldDB" id="A0A1I7VRE8"/>
<evidence type="ECO:0000313" key="3">
    <source>
        <dbReference type="WBParaSite" id="EN70_5417"/>
    </source>
</evidence>
<reference evidence="2" key="1">
    <citation type="submission" date="2012-04" db="EMBL/GenBank/DDBJ databases">
        <title>The Genome Sequence of Loa loa.</title>
        <authorList>
            <consortium name="The Broad Institute Genome Sequencing Platform"/>
            <consortium name="Broad Institute Genome Sequencing Center for Infectious Disease"/>
            <person name="Nutman T.B."/>
            <person name="Fink D.L."/>
            <person name="Russ C."/>
            <person name="Young S."/>
            <person name="Zeng Q."/>
            <person name="Gargeya S."/>
            <person name="Alvarado L."/>
            <person name="Berlin A."/>
            <person name="Chapman S.B."/>
            <person name="Chen Z."/>
            <person name="Freedman E."/>
            <person name="Gellesch M."/>
            <person name="Goldberg J."/>
            <person name="Griggs A."/>
            <person name="Gujja S."/>
            <person name="Heilman E.R."/>
            <person name="Heiman D."/>
            <person name="Howarth C."/>
            <person name="Mehta T."/>
            <person name="Neiman D."/>
            <person name="Pearson M."/>
            <person name="Roberts A."/>
            <person name="Saif S."/>
            <person name="Shea T."/>
            <person name="Shenoy N."/>
            <person name="Sisk P."/>
            <person name="Stolte C."/>
            <person name="Sykes S."/>
            <person name="White J."/>
            <person name="Yandava C."/>
            <person name="Haas B."/>
            <person name="Henn M.R."/>
            <person name="Nusbaum C."/>
            <person name="Birren B."/>
        </authorList>
    </citation>
    <scope>NUCLEOTIDE SEQUENCE [LARGE SCALE GENOMIC DNA]</scope>
</reference>
<keyword evidence="2" id="KW-1185">Reference proteome</keyword>
<evidence type="ECO:0000313" key="2">
    <source>
        <dbReference type="Proteomes" id="UP000095285"/>
    </source>
</evidence>
<sequence length="110" mass="12812">MTTLKALDTFWELWKTEYLTSLRERILKKHVNHKVTENCSSRVGEIVLLDGPETPRGLWKLANTKELKKEKDGIARAALIEMPYGKLLTRPINILYSFEADIKIEIERKD</sequence>
<dbReference type="InterPro" id="IPR040676">
    <property type="entry name" value="DUF5641"/>
</dbReference>
<feature type="domain" description="DUF5641" evidence="1">
    <location>
        <begin position="5"/>
        <end position="95"/>
    </location>
</feature>
<accession>A0A1I7VRE8</accession>
<dbReference type="Proteomes" id="UP000095285">
    <property type="component" value="Unassembled WGS sequence"/>
</dbReference>